<reference evidence="3" key="1">
    <citation type="submission" date="2018-05" db="EMBL/GenBank/DDBJ databases">
        <authorList>
            <person name="Lanie J.A."/>
            <person name="Ng W.-L."/>
            <person name="Kazmierczak K.M."/>
            <person name="Andrzejewski T.M."/>
            <person name="Davidsen T.M."/>
            <person name="Wayne K.J."/>
            <person name="Tettelin H."/>
            <person name="Glass J.I."/>
            <person name="Rusch D."/>
            <person name="Podicherti R."/>
            <person name="Tsui H.-C.T."/>
            <person name="Winkler M.E."/>
        </authorList>
    </citation>
    <scope>NUCLEOTIDE SEQUENCE</scope>
</reference>
<evidence type="ECO:0000256" key="1">
    <source>
        <dbReference type="SAM" id="Phobius"/>
    </source>
</evidence>
<evidence type="ECO:0000313" key="3">
    <source>
        <dbReference type="EMBL" id="SVC66937.1"/>
    </source>
</evidence>
<dbReference type="InterPro" id="IPR043738">
    <property type="entry name" value="DUF5683"/>
</dbReference>
<dbReference type="Pfam" id="PF18935">
    <property type="entry name" value="DUF5683"/>
    <property type="match status" value="1"/>
</dbReference>
<evidence type="ECO:0000259" key="2">
    <source>
        <dbReference type="Pfam" id="PF18935"/>
    </source>
</evidence>
<name>A0A382P2C6_9ZZZZ</name>
<accession>A0A382P2C6</accession>
<keyword evidence="1" id="KW-0472">Membrane</keyword>
<protein>
    <recommendedName>
        <fullName evidence="2">DUF5683 domain-containing protein</fullName>
    </recommendedName>
</protein>
<feature type="domain" description="DUF5683" evidence="2">
    <location>
        <begin position="11"/>
        <end position="55"/>
    </location>
</feature>
<sequence length="114" mass="13057">MNGEPVDTLKTKSPAEAAKYALLFPGGGQFYNENYLKGGILIGLEMYSLIKFNDYRLDVKYDNVSSAISKRNKSLWWSFFIYFYGFMDAVVEAHLIPHETVMNTPVEENNSEKK</sequence>
<proteinExistence type="predicted"/>
<organism evidence="3">
    <name type="scientific">marine metagenome</name>
    <dbReference type="NCBI Taxonomy" id="408172"/>
    <lineage>
        <taxon>unclassified sequences</taxon>
        <taxon>metagenomes</taxon>
        <taxon>ecological metagenomes</taxon>
    </lineage>
</organism>
<dbReference type="EMBL" id="UINC01104060">
    <property type="protein sequence ID" value="SVC66937.1"/>
    <property type="molecule type" value="Genomic_DNA"/>
</dbReference>
<gene>
    <name evidence="3" type="ORF">METZ01_LOCUS319791</name>
</gene>
<keyword evidence="1" id="KW-1133">Transmembrane helix</keyword>
<keyword evidence="1" id="KW-0812">Transmembrane</keyword>
<feature type="transmembrane region" description="Helical" evidence="1">
    <location>
        <begin position="75"/>
        <end position="96"/>
    </location>
</feature>
<dbReference type="AlphaFoldDB" id="A0A382P2C6"/>